<name>J4H4P3_9APHY</name>
<dbReference type="GeneID" id="24100250"/>
<dbReference type="InParanoid" id="J4H4P3"/>
<protein>
    <submittedName>
        <fullName evidence="2">Uncharacterized protein</fullName>
    </submittedName>
</protein>
<feature type="region of interest" description="Disordered" evidence="1">
    <location>
        <begin position="243"/>
        <end position="264"/>
    </location>
</feature>
<keyword evidence="3" id="KW-1185">Reference proteome</keyword>
<accession>J4H4P3</accession>
<proteinExistence type="predicted"/>
<sequence>MPIPPLPLPSPPSPTQTLTTFANSSTSTITSLFSISGIDVYSYASTSMTSLSLDDALDEEDEPFTPGLSVCSLSPLSNADPLSPVDSYFGTTSTPSLRVFPPEEDDVSEKLAATRVYCASETSRRSRTSTLPTLHEDEERHRSFTPSPRALTIILGICIAVPRTPEVRSQRDETDTTSALACGPAYLPRSSRAPDVPSNASLWSTHRSPVVRVFGSDHSHDSARAIRYRAVWLVLRPAIRRRQRNGRTDNARTRPGADASDVVSHWPSASGGTVGLRLPCARSETLVPRTLPEDLPCHAQQQRTHIRCGPGVVPALLATISPSFDSSLCAWLVGGVVGLLSRVMASGRWFGRVGISRCR</sequence>
<evidence type="ECO:0000313" key="3">
    <source>
        <dbReference type="Proteomes" id="UP000006352"/>
    </source>
</evidence>
<dbReference type="EMBL" id="HE797187">
    <property type="protein sequence ID" value="CCM05339.1"/>
    <property type="molecule type" value="Genomic_DNA"/>
</dbReference>
<feature type="region of interest" description="Disordered" evidence="1">
    <location>
        <begin position="167"/>
        <end position="200"/>
    </location>
</feature>
<dbReference type="HOGENOM" id="CLU_771690_0_0_1"/>
<evidence type="ECO:0000256" key="1">
    <source>
        <dbReference type="SAM" id="MobiDB-lite"/>
    </source>
</evidence>
<feature type="region of interest" description="Disordered" evidence="1">
    <location>
        <begin position="122"/>
        <end position="143"/>
    </location>
</feature>
<dbReference type="Proteomes" id="UP000006352">
    <property type="component" value="Unassembled WGS sequence"/>
</dbReference>
<evidence type="ECO:0000313" key="2">
    <source>
        <dbReference type="EMBL" id="CCM05339.1"/>
    </source>
</evidence>
<reference evidence="2 3" key="1">
    <citation type="journal article" date="2012" name="Appl. Environ. Microbiol.">
        <title>Short-read sequencing for genomic analysis of the brown rot fungus Fibroporia radiculosa.</title>
        <authorList>
            <person name="Tang J.D."/>
            <person name="Perkins A.D."/>
            <person name="Sonstegard T.S."/>
            <person name="Schroeder S.G."/>
            <person name="Burgess S.C."/>
            <person name="Diehl S.V."/>
        </authorList>
    </citation>
    <scope>NUCLEOTIDE SEQUENCE [LARGE SCALE GENOMIC DNA]</scope>
    <source>
        <strain evidence="2 3">TFFH 294</strain>
    </source>
</reference>
<dbReference type="RefSeq" id="XP_012184622.1">
    <property type="nucleotide sequence ID" value="XM_012329232.1"/>
</dbReference>
<gene>
    <name evidence="2" type="ORF">FIBRA_07553</name>
</gene>
<dbReference type="AlphaFoldDB" id="J4H4P3"/>
<organism evidence="2 3">
    <name type="scientific">Fibroporia radiculosa</name>
    <dbReference type="NCBI Taxonomy" id="599839"/>
    <lineage>
        <taxon>Eukaryota</taxon>
        <taxon>Fungi</taxon>
        <taxon>Dikarya</taxon>
        <taxon>Basidiomycota</taxon>
        <taxon>Agaricomycotina</taxon>
        <taxon>Agaricomycetes</taxon>
        <taxon>Polyporales</taxon>
        <taxon>Fibroporiaceae</taxon>
        <taxon>Fibroporia</taxon>
    </lineage>
</organism>